<comment type="caution">
    <text evidence="1">The sequence shown here is derived from an EMBL/GenBank/DDBJ whole genome shotgun (WGS) entry which is preliminary data.</text>
</comment>
<gene>
    <name evidence="1" type="ORF">HP552_05295</name>
</gene>
<dbReference type="EMBL" id="JABMCB010000154">
    <property type="protein sequence ID" value="NUU74655.1"/>
    <property type="molecule type" value="Genomic_DNA"/>
</dbReference>
<dbReference type="AlphaFoldDB" id="A0A7Y6BTH1"/>
<name>A0A7Y6BTH1_9BACL</name>
<sequence length="129" mass="14721">MGNVHRNNISDKFNQYRVFHTATGEEADGNVLVMNPLEDQAALAALFTYARVTPDARVRSEIWDWITNRVPQSRQDLHAVHSGDEARIIQHLEKEILEMKDKLEAMELAIGWYEKGRKELARAAYVTGA</sequence>
<protein>
    <submittedName>
        <fullName evidence="1">Uncharacterized protein</fullName>
    </submittedName>
</protein>
<dbReference type="Proteomes" id="UP000526125">
    <property type="component" value="Unassembled WGS sequence"/>
</dbReference>
<evidence type="ECO:0000313" key="2">
    <source>
        <dbReference type="Proteomes" id="UP000526125"/>
    </source>
</evidence>
<reference evidence="1 2" key="1">
    <citation type="submission" date="2020-05" db="EMBL/GenBank/DDBJ databases">
        <title>Genome Sequencing of Type Strains.</title>
        <authorList>
            <person name="Lemaire J.F."/>
            <person name="Inderbitzin P."/>
            <person name="Gregorio O.A."/>
            <person name="Collins S.B."/>
            <person name="Wespe N."/>
            <person name="Knight-Connoni V."/>
        </authorList>
    </citation>
    <scope>NUCLEOTIDE SEQUENCE [LARGE SCALE GENOMIC DNA]</scope>
    <source>
        <strain evidence="1 2">LMG 21957</strain>
    </source>
</reference>
<evidence type="ECO:0000313" key="1">
    <source>
        <dbReference type="EMBL" id="NUU74655.1"/>
    </source>
</evidence>
<keyword evidence="2" id="KW-1185">Reference proteome</keyword>
<organism evidence="1 2">
    <name type="scientific">Paenibacillus xylanilyticus</name>
    <dbReference type="NCBI Taxonomy" id="248903"/>
    <lineage>
        <taxon>Bacteria</taxon>
        <taxon>Bacillati</taxon>
        <taxon>Bacillota</taxon>
        <taxon>Bacilli</taxon>
        <taxon>Bacillales</taxon>
        <taxon>Paenibacillaceae</taxon>
        <taxon>Paenibacillus</taxon>
    </lineage>
</organism>
<accession>A0A7Y6BTH1</accession>
<proteinExistence type="predicted"/>
<dbReference type="RefSeq" id="WP_175394556.1">
    <property type="nucleotide sequence ID" value="NZ_JABMCB010000154.1"/>
</dbReference>